<feature type="region of interest" description="Disordered" evidence="2">
    <location>
        <begin position="141"/>
        <end position="201"/>
    </location>
</feature>
<dbReference type="Proteomes" id="UP000694396">
    <property type="component" value="Unplaced"/>
</dbReference>
<keyword evidence="3" id="KW-1133">Transmembrane helix</keyword>
<keyword evidence="5" id="KW-1185">Reference proteome</keyword>
<evidence type="ECO:0000313" key="4">
    <source>
        <dbReference type="Ensembl" id="ENSCRFP00000004293.1"/>
    </source>
</evidence>
<keyword evidence="3" id="KW-0812">Transmembrane</keyword>
<feature type="transmembrane region" description="Helical" evidence="3">
    <location>
        <begin position="33"/>
        <end position="53"/>
    </location>
</feature>
<name>A0A8C3NXA5_9PASS</name>
<evidence type="ECO:0000256" key="1">
    <source>
        <dbReference type="ARBA" id="ARBA00022884"/>
    </source>
</evidence>
<reference evidence="4" key="2">
    <citation type="submission" date="2025-09" db="UniProtKB">
        <authorList>
            <consortium name="Ensembl"/>
        </authorList>
    </citation>
    <scope>IDENTIFICATION</scope>
</reference>
<evidence type="ECO:0000313" key="5">
    <source>
        <dbReference type="Proteomes" id="UP000694396"/>
    </source>
</evidence>
<dbReference type="GO" id="GO:0005634">
    <property type="term" value="C:nucleus"/>
    <property type="evidence" value="ECO:0007669"/>
    <property type="project" value="TreeGrafter"/>
</dbReference>
<protein>
    <submittedName>
        <fullName evidence="4">Uncharacterized protein</fullName>
    </submittedName>
</protein>
<sequence length="201" mass="21911">SQDGGPWSPFQYGSRHFPVQDGRLGVSGRFRGVFGAFFGWFWGVFGVVLGRFWTPPDPNPIWLIPSPNPRWQPPSPQFQYGGRVPPIVLRGFWGPHCCPEGIFGVPLFAVKGDDLQSIKKELGQIKAKVDALLESLERLEREQKAKSEKADEEQGGGSGSKKDESVGGAKAEGGAEDSAEEGDLLDDDEAEERGDEQVGTP</sequence>
<dbReference type="AlphaFoldDB" id="A0A8C3NXA5"/>
<dbReference type="PANTHER" id="PTHR13968:SF3">
    <property type="entry name" value="HETEROGENEOUS NUCLEAR RIBONUCLEOPROTEINS C1_C2"/>
    <property type="match status" value="1"/>
</dbReference>
<dbReference type="PANTHER" id="PTHR13968">
    <property type="entry name" value="HETEROGENEOUS NUCLEAR RIBONUCLEOPROTEIN"/>
    <property type="match status" value="1"/>
</dbReference>
<organism evidence="4 5">
    <name type="scientific">Cyanoderma ruficeps</name>
    <name type="common">rufous-capped babbler</name>
    <dbReference type="NCBI Taxonomy" id="181631"/>
    <lineage>
        <taxon>Eukaryota</taxon>
        <taxon>Metazoa</taxon>
        <taxon>Chordata</taxon>
        <taxon>Craniata</taxon>
        <taxon>Vertebrata</taxon>
        <taxon>Euteleostomi</taxon>
        <taxon>Archelosauria</taxon>
        <taxon>Archosauria</taxon>
        <taxon>Dinosauria</taxon>
        <taxon>Saurischia</taxon>
        <taxon>Theropoda</taxon>
        <taxon>Coelurosauria</taxon>
        <taxon>Aves</taxon>
        <taxon>Neognathae</taxon>
        <taxon>Neoaves</taxon>
        <taxon>Telluraves</taxon>
        <taxon>Australaves</taxon>
        <taxon>Passeriformes</taxon>
        <taxon>Sylvioidea</taxon>
        <taxon>Timaliidae</taxon>
        <taxon>Cyanoderma</taxon>
    </lineage>
</organism>
<keyword evidence="3" id="KW-0472">Membrane</keyword>
<dbReference type="Ensembl" id="ENSCRFT00000004460.1">
    <property type="protein sequence ID" value="ENSCRFP00000004293.1"/>
    <property type="gene ID" value="ENSCRFG00000003479.1"/>
</dbReference>
<evidence type="ECO:0000256" key="2">
    <source>
        <dbReference type="SAM" id="MobiDB-lite"/>
    </source>
</evidence>
<evidence type="ECO:0000256" key="3">
    <source>
        <dbReference type="SAM" id="Phobius"/>
    </source>
</evidence>
<reference evidence="4" key="1">
    <citation type="submission" date="2025-08" db="UniProtKB">
        <authorList>
            <consortium name="Ensembl"/>
        </authorList>
    </citation>
    <scope>IDENTIFICATION</scope>
</reference>
<accession>A0A8C3NXA5</accession>
<dbReference type="GO" id="GO:0003723">
    <property type="term" value="F:RNA binding"/>
    <property type="evidence" value="ECO:0007669"/>
    <property type="project" value="UniProtKB-KW"/>
</dbReference>
<proteinExistence type="predicted"/>
<dbReference type="InterPro" id="IPR051186">
    <property type="entry name" value="RRM_HNRPC/RALY_subfam"/>
</dbReference>
<feature type="compositionally biased region" description="Acidic residues" evidence="2">
    <location>
        <begin position="174"/>
        <end position="194"/>
    </location>
</feature>
<keyword evidence="1" id="KW-0694">RNA-binding</keyword>